<proteinExistence type="predicted"/>
<organism evidence="2 3">
    <name type="scientific">Kutzneria kofuensis</name>
    <dbReference type="NCBI Taxonomy" id="103725"/>
    <lineage>
        <taxon>Bacteria</taxon>
        <taxon>Bacillati</taxon>
        <taxon>Actinomycetota</taxon>
        <taxon>Actinomycetes</taxon>
        <taxon>Pseudonocardiales</taxon>
        <taxon>Pseudonocardiaceae</taxon>
        <taxon>Kutzneria</taxon>
    </lineage>
</organism>
<protein>
    <submittedName>
        <fullName evidence="2">Uncharacterized protein</fullName>
    </submittedName>
</protein>
<evidence type="ECO:0000313" key="2">
    <source>
        <dbReference type="EMBL" id="MBB5890666.1"/>
    </source>
</evidence>
<keyword evidence="3" id="KW-1185">Reference proteome</keyword>
<dbReference type="AlphaFoldDB" id="A0A7W9KDP9"/>
<accession>A0A7W9KDP9</accession>
<dbReference type="RefSeq" id="WP_184860258.1">
    <property type="nucleotide sequence ID" value="NZ_BAAAWY010000042.1"/>
</dbReference>
<evidence type="ECO:0000256" key="1">
    <source>
        <dbReference type="SAM" id="MobiDB-lite"/>
    </source>
</evidence>
<name>A0A7W9KDP9_9PSEU</name>
<dbReference type="EMBL" id="JACHIR010000001">
    <property type="protein sequence ID" value="MBB5890666.1"/>
    <property type="molecule type" value="Genomic_DNA"/>
</dbReference>
<gene>
    <name evidence="2" type="ORF">BJ998_001862</name>
</gene>
<dbReference type="Proteomes" id="UP000585638">
    <property type="component" value="Unassembled WGS sequence"/>
</dbReference>
<comment type="caution">
    <text evidence="2">The sequence shown here is derived from an EMBL/GenBank/DDBJ whole genome shotgun (WGS) entry which is preliminary data.</text>
</comment>
<feature type="region of interest" description="Disordered" evidence="1">
    <location>
        <begin position="1"/>
        <end position="22"/>
    </location>
</feature>
<reference evidence="2 3" key="1">
    <citation type="submission" date="2020-08" db="EMBL/GenBank/DDBJ databases">
        <title>Sequencing the genomes of 1000 actinobacteria strains.</title>
        <authorList>
            <person name="Klenk H.-P."/>
        </authorList>
    </citation>
    <scope>NUCLEOTIDE SEQUENCE [LARGE SCALE GENOMIC DNA]</scope>
    <source>
        <strain evidence="2 3">DSM 43851</strain>
    </source>
</reference>
<evidence type="ECO:0000313" key="3">
    <source>
        <dbReference type="Proteomes" id="UP000585638"/>
    </source>
</evidence>
<sequence>MSNSDLFGNKVAETSSPAKKSKTVNNMETIKTVIDRAWSERPYVLVGPTGQPHRVSDDGTVKPCIYWEADAIHQLIQQKVLVVGGRRSYQTRHGVKSGQSVLVPKSTRDMLSRWKSLKPLSSNGNTTRRSA</sequence>